<dbReference type="EMBL" id="JAMWDU010000001">
    <property type="protein sequence ID" value="MCP8886214.1"/>
    <property type="molecule type" value="Genomic_DNA"/>
</dbReference>
<accession>A0A9Q4ALV0</accession>
<keyword evidence="1" id="KW-1133">Transmembrane helix</keyword>
<sequence length="45" mass="4628">MTQLPKTAAQPPGGLVIIGLALASWWLLLIAGSLIVAAWRMVAGA</sequence>
<keyword evidence="3" id="KW-1185">Reference proteome</keyword>
<evidence type="ECO:0000313" key="3">
    <source>
        <dbReference type="Proteomes" id="UP001060275"/>
    </source>
</evidence>
<dbReference type="RefSeq" id="WP_254672608.1">
    <property type="nucleotide sequence ID" value="NZ_JAMWDU010000001.1"/>
</dbReference>
<keyword evidence="1" id="KW-0472">Membrane</keyword>
<dbReference type="Proteomes" id="UP001060275">
    <property type="component" value="Unassembled WGS sequence"/>
</dbReference>
<gene>
    <name evidence="2" type="ORF">NF348_03780</name>
</gene>
<organism evidence="2 3">
    <name type="scientific">Devosia ureilytica</name>
    <dbReference type="NCBI Taxonomy" id="2952754"/>
    <lineage>
        <taxon>Bacteria</taxon>
        <taxon>Pseudomonadati</taxon>
        <taxon>Pseudomonadota</taxon>
        <taxon>Alphaproteobacteria</taxon>
        <taxon>Hyphomicrobiales</taxon>
        <taxon>Devosiaceae</taxon>
        <taxon>Devosia</taxon>
    </lineage>
</organism>
<reference evidence="2" key="1">
    <citation type="submission" date="2022-06" db="EMBL/GenBank/DDBJ databases">
        <title>Devosia sp. XJ19-45 genome assembly.</title>
        <authorList>
            <person name="Li B."/>
            <person name="Cai M."/>
            <person name="Nie G."/>
            <person name="Li W."/>
        </authorList>
    </citation>
    <scope>NUCLEOTIDE SEQUENCE</scope>
    <source>
        <strain evidence="2">XJ19-45</strain>
    </source>
</reference>
<dbReference type="AlphaFoldDB" id="A0A9Q4ALV0"/>
<name>A0A9Q4ALV0_9HYPH</name>
<feature type="transmembrane region" description="Helical" evidence="1">
    <location>
        <begin position="15"/>
        <end position="39"/>
    </location>
</feature>
<comment type="caution">
    <text evidence="2">The sequence shown here is derived from an EMBL/GenBank/DDBJ whole genome shotgun (WGS) entry which is preliminary data.</text>
</comment>
<protein>
    <submittedName>
        <fullName evidence="2">Uncharacterized protein</fullName>
    </submittedName>
</protein>
<evidence type="ECO:0000256" key="1">
    <source>
        <dbReference type="SAM" id="Phobius"/>
    </source>
</evidence>
<evidence type="ECO:0000313" key="2">
    <source>
        <dbReference type="EMBL" id="MCP8886214.1"/>
    </source>
</evidence>
<proteinExistence type="predicted"/>
<keyword evidence="1" id="KW-0812">Transmembrane</keyword>